<dbReference type="RefSeq" id="XP_051067106.1">
    <property type="nucleotide sequence ID" value="XM_051216512.1"/>
</dbReference>
<feature type="compositionally biased region" description="Polar residues" evidence="1">
    <location>
        <begin position="615"/>
        <end position="630"/>
    </location>
</feature>
<feature type="region of interest" description="Disordered" evidence="1">
    <location>
        <begin position="1"/>
        <end position="23"/>
    </location>
</feature>
<dbReference type="GO" id="GO:0045197">
    <property type="term" value="P:establishment or maintenance of epithelial cell apical/basal polarity"/>
    <property type="evidence" value="ECO:0007669"/>
    <property type="project" value="TreeGrafter"/>
</dbReference>
<evidence type="ECO:0000313" key="5">
    <source>
        <dbReference type="Proteomes" id="UP000471633"/>
    </source>
</evidence>
<dbReference type="GO" id="GO:0043296">
    <property type="term" value="C:apical junction complex"/>
    <property type="evidence" value="ECO:0007669"/>
    <property type="project" value="TreeGrafter"/>
</dbReference>
<feature type="compositionally biased region" description="Polar residues" evidence="1">
    <location>
        <begin position="1629"/>
        <end position="1654"/>
    </location>
</feature>
<gene>
    <name evidence="3" type="primary">PARD3B_1</name>
    <name evidence="3" type="ORF">MS3_00008158</name>
    <name evidence="4" type="ORF">MS3_02367</name>
</gene>
<dbReference type="GO" id="GO:0005912">
    <property type="term" value="C:adherens junction"/>
    <property type="evidence" value="ECO:0007669"/>
    <property type="project" value="TreeGrafter"/>
</dbReference>
<feature type="compositionally biased region" description="Basic residues" evidence="1">
    <location>
        <begin position="1614"/>
        <end position="1625"/>
    </location>
</feature>
<feature type="compositionally biased region" description="Polar residues" evidence="1">
    <location>
        <begin position="586"/>
        <end position="599"/>
    </location>
</feature>
<dbReference type="InterPro" id="IPR001478">
    <property type="entry name" value="PDZ"/>
</dbReference>
<dbReference type="SMART" id="SM00228">
    <property type="entry name" value="PDZ"/>
    <property type="match status" value="2"/>
</dbReference>
<feature type="compositionally biased region" description="Low complexity" evidence="1">
    <location>
        <begin position="254"/>
        <end position="266"/>
    </location>
</feature>
<protein>
    <submittedName>
        <fullName evidence="3">Partitioning defective 3 B, variant 2</fullName>
    </submittedName>
    <submittedName>
        <fullName evidence="4">Partitioning defective 3-like protein</fullName>
    </submittedName>
</protein>
<reference evidence="3" key="3">
    <citation type="submission" date="2021-06" db="EMBL/GenBank/DDBJ databases">
        <title>Chromosome-level genome assembly for S. haematobium.</title>
        <authorList>
            <person name="Stroehlein A.J."/>
        </authorList>
    </citation>
    <scope>NUCLEOTIDE SEQUENCE</scope>
</reference>
<feature type="compositionally biased region" description="Polar residues" evidence="1">
    <location>
        <begin position="1155"/>
        <end position="1165"/>
    </location>
</feature>
<feature type="region of interest" description="Disordered" evidence="1">
    <location>
        <begin position="118"/>
        <end position="189"/>
    </location>
</feature>
<feature type="region of interest" description="Disordered" evidence="1">
    <location>
        <begin position="1594"/>
        <end position="1691"/>
    </location>
</feature>
<dbReference type="GO" id="GO:0005938">
    <property type="term" value="C:cell cortex"/>
    <property type="evidence" value="ECO:0007669"/>
    <property type="project" value="TreeGrafter"/>
</dbReference>
<dbReference type="CDD" id="cd23058">
    <property type="entry name" value="PDZ2_Par3-like"/>
    <property type="match status" value="1"/>
</dbReference>
<feature type="compositionally biased region" description="Basic and acidic residues" evidence="1">
    <location>
        <begin position="605"/>
        <end position="614"/>
    </location>
</feature>
<dbReference type="GO" id="GO:0051660">
    <property type="term" value="P:establishment of centrosome localization"/>
    <property type="evidence" value="ECO:0007669"/>
    <property type="project" value="TreeGrafter"/>
</dbReference>
<feature type="compositionally biased region" description="Basic and acidic residues" evidence="1">
    <location>
        <begin position="950"/>
        <end position="963"/>
    </location>
</feature>
<dbReference type="SUPFAM" id="SSF50156">
    <property type="entry name" value="PDZ domain-like"/>
    <property type="match status" value="1"/>
</dbReference>
<feature type="region of interest" description="Disordered" evidence="1">
    <location>
        <begin position="586"/>
        <end position="631"/>
    </location>
</feature>
<dbReference type="GO" id="GO:0008104">
    <property type="term" value="P:intracellular protein localization"/>
    <property type="evidence" value="ECO:0007669"/>
    <property type="project" value="TreeGrafter"/>
</dbReference>
<feature type="compositionally biased region" description="Polar residues" evidence="1">
    <location>
        <begin position="1"/>
        <end position="11"/>
    </location>
</feature>
<name>A0A095BYG7_SCHHA</name>
<feature type="compositionally biased region" description="Basic and acidic residues" evidence="1">
    <location>
        <begin position="1521"/>
        <end position="1538"/>
    </location>
</feature>
<feature type="compositionally biased region" description="Basic and acidic residues" evidence="1">
    <location>
        <begin position="1239"/>
        <end position="1249"/>
    </location>
</feature>
<accession>A0A095BYG7</accession>
<dbReference type="EMBL" id="AMPZ03000005">
    <property type="protein sequence ID" value="KAH9583896.1"/>
    <property type="molecule type" value="Genomic_DNA"/>
</dbReference>
<feature type="compositionally biased region" description="Polar residues" evidence="1">
    <location>
        <begin position="1250"/>
        <end position="1277"/>
    </location>
</feature>
<feature type="region of interest" description="Disordered" evidence="1">
    <location>
        <begin position="254"/>
        <end position="276"/>
    </location>
</feature>
<feature type="compositionally biased region" description="Polar residues" evidence="1">
    <location>
        <begin position="118"/>
        <end position="158"/>
    </location>
</feature>
<feature type="domain" description="PDZ" evidence="2">
    <location>
        <begin position="841"/>
        <end position="889"/>
    </location>
</feature>
<sequence>MLHVYDTNNDDNSGHPKPSRKNQLNCHGIFVTSEDLNNSLQTLSSSVGSQKIYLKPLPNENDMLNSRLLNDDKKRLPKAERSALLPFSCDVDCSTPSPPLSTRSTHNNDNYLELFASQPTNTAATLQRNSSYSPSDSKNYTIKYTSNSTHSTITPINEQENDRQSSQHRKPHRQRRQHHHENRSSFHRHSVLRQSLGGINVLTHHTNALHQDSSEPDNEISPKSYDNNVEDIRKCTPKQVDNKFIDYLSSSASSIHTNSSSKSLKNSNHRHHRHNDDIDDYQLKTFRLSNLPSWDHLNYALKPFTSNHHGSETKFKGFRLVHKAIQSEYCLPRVHISSYNNNKNSIPFQLNDIIVSVNNHKLSTMSEAEALQYVYNAFKDAQHYTIDVDILRSSLSSRKSFNNESSSTLLKQSLITRQKSDSGYSNSIEVNIASNPHRPRRRREGECKNYSSCEITPERSPYKNDKKEQKDRTLLIRNTNRTNLSRLSLMDYPDSPNVCLKSRQMSAVDSVSRNSSDNNHGVVDYDGRINTATFASSLCSSNLADSGFVTIRRPKQPSRLTIINNDSGDVANNRFSLTSAGLLSSLDNSNNKAKNSPKQVSPKVDTIDNRHLDNNRSNSRTLTPHTTEVTSPCIPRRSLNMSSKDPNAFNTRTIGQTMHIQLTKMLTTGLGFTLTSRDTQTQSSQMSDPVYVKKILPDGAAIQDGRLLAGDRLLAIDGEEVRSLNQVLSQLRSLTPGKQVDLLISRQISCDLDSNSRKSSQKHLPPRPFMTCTFEYQIPLDTTTNQSDTIKGPPVLGINFKWSNDILTSPLLSSSPSSLQTVTTKSITRPASPSQYSPIPGLYVDSLLPDTLVTSNNHVTVKTGDRLVAINEESVDGMNAKTIVNKLKNVIKQCHERNISNSDQSSASFTLTVHRYKNQNDRRSSVGDTLKLTSAHPSSCRHIKTIRGEAVEKSHPGRHEHSKLNSPADSQDTCSLSFTLNDSRRRLLHRSDSISSEIGSHILHHDYHGDSHSHLSSQRSDIHEDNHLLSTESLLKVNYPTSRNLSVPSNRNFLRDGFGRRSVSEKRHGHVDASQYSFFQTNILPNRYKMPEDVDKQYSTMPTTRRLKMHKARLAAVAANVDSYSSIGGGGLIFNNSTSCTSSGPLKALHPSGNVLPQSLSNTSYRDPEEIDIESQLDQPPILRNRKQNTSFRHAVDRSFYPTSTTTTTAADTTTAYYNSFDTNASPSSSAPPIPPHRPRSESGTRDKLSNNPQHKNSSKTKNSNPLPEKSTGSILFSSSPSVYKTIDKLERAHSKSRPEIHSNNSVLVKDSKSSSHSISNNNPPTEQKHRKSGRISLKNLFRIGNSKTESELNGDYLLHNSNQSKSISETSTILSKKQLRRLSVPEYQFTSNRLTSTKLIDKIHEKNSYNNSTSTTTTTTTTIPSVQQIFNHSSNQSKLSNTTHYMDSNIICNDSMYKTISPNIMHNHHHNNYKTISVNHSYCPPPDISPPPLPPRVSYTTPPILTTKSNHSKMIKYRPLPEERSNNDPRMIDETKQNRRKKSSYSMTTSVISFHSTTHQSKSSPKITSTASSPTYCLALNTVEPTVLSTSIKKSNYGHDDNNALVTNDNPRSRRRRHHHHYEHHKNSNQQDGILTESSTKSQTPAIYMNSKQISKDYKKSTPSPHRSRSTHARLPLNKSQPNNHDNITTTTTNTVATIMSTTNSPESIHYYQAPVISSHSAMSTPRRHRRLQDGRKSEYHINNRKQQITMQEASLIVSFPMDKLITPKHSSIHHQH</sequence>
<reference evidence="3" key="2">
    <citation type="journal article" date="2019" name="Gigascience">
        <title>High-quality Schistosoma haematobium genome achieved by single-molecule and long-range sequencing.</title>
        <authorList>
            <person name="Stroehlein A.J."/>
            <person name="Korhonen P.K."/>
            <person name="Chong T.M."/>
            <person name="Lim Y.L."/>
            <person name="Chan K.G."/>
            <person name="Webster B."/>
            <person name="Rollinson D."/>
            <person name="Brindley P.J."/>
            <person name="Gasser R.B."/>
            <person name="Young N.D."/>
        </authorList>
    </citation>
    <scope>NUCLEOTIDE SEQUENCE</scope>
</reference>
<dbReference type="EMBL" id="KL250592">
    <property type="protein sequence ID" value="KGB34173.1"/>
    <property type="molecule type" value="Genomic_DNA"/>
</dbReference>
<dbReference type="GO" id="GO:0007155">
    <property type="term" value="P:cell adhesion"/>
    <property type="evidence" value="ECO:0007669"/>
    <property type="project" value="TreeGrafter"/>
</dbReference>
<dbReference type="GO" id="GO:0016324">
    <property type="term" value="C:apical plasma membrane"/>
    <property type="evidence" value="ECO:0007669"/>
    <property type="project" value="TreeGrafter"/>
</dbReference>
<feature type="domain" description="PDZ" evidence="2">
    <location>
        <begin position="659"/>
        <end position="748"/>
    </location>
</feature>
<feature type="compositionally biased region" description="Low complexity" evidence="1">
    <location>
        <begin position="1303"/>
        <end position="1323"/>
    </location>
</feature>
<dbReference type="InterPro" id="IPR052213">
    <property type="entry name" value="PAR3"/>
</dbReference>
<dbReference type="STRING" id="6185.A0A095BYG7"/>
<reference evidence="3" key="4">
    <citation type="journal article" date="2022" name="PLoS Pathog.">
        <title>Chromosome-level genome of Schistosoma haematobium underpins genome-wide explorations of molecular variation.</title>
        <authorList>
            <person name="Stroehlein A.J."/>
            <person name="Korhonen P.K."/>
            <person name="Lee V.V."/>
            <person name="Ralph S.A."/>
            <person name="Mentink-Kane M."/>
            <person name="You H."/>
            <person name="McManus D.P."/>
            <person name="Tchuente L.T."/>
            <person name="Stothard J.R."/>
            <person name="Kaur P."/>
            <person name="Dudchenko O."/>
            <person name="Aiden E.L."/>
            <person name="Yang B."/>
            <person name="Yang H."/>
            <person name="Emery A.M."/>
            <person name="Webster B.L."/>
            <person name="Brindley P.J."/>
            <person name="Rollinson D."/>
            <person name="Chang B.C.H."/>
            <person name="Gasser R.B."/>
            <person name="Young N.D."/>
        </authorList>
    </citation>
    <scope>NUCLEOTIDE SEQUENCE</scope>
</reference>
<evidence type="ECO:0000256" key="1">
    <source>
        <dbReference type="SAM" id="MobiDB-lite"/>
    </source>
</evidence>
<dbReference type="PROSITE" id="PS50106">
    <property type="entry name" value="PDZ"/>
    <property type="match status" value="2"/>
</dbReference>
<dbReference type="GO" id="GO:0030010">
    <property type="term" value="P:establishment of cell polarity"/>
    <property type="evidence" value="ECO:0007669"/>
    <property type="project" value="TreeGrafter"/>
</dbReference>
<keyword evidence="5" id="KW-1185">Reference proteome</keyword>
<dbReference type="PANTHER" id="PTHR16484:SF17">
    <property type="entry name" value="BAZOOKA, ISOFORM B"/>
    <property type="match status" value="1"/>
</dbReference>
<reference evidence="4" key="1">
    <citation type="journal article" date="2012" name="Nat. Genet.">
        <title>Whole-genome sequence of Schistosoma haematobium.</title>
        <authorList>
            <person name="Young N.D."/>
            <person name="Jex A.R."/>
            <person name="Li B."/>
            <person name="Liu S."/>
            <person name="Yang L."/>
            <person name="Xiong Z."/>
            <person name="Li Y."/>
            <person name="Cantacessi C."/>
            <person name="Hall R.S."/>
            <person name="Xu X."/>
            <person name="Chen F."/>
            <person name="Wu X."/>
            <person name="Zerlotini A."/>
            <person name="Oliveira G."/>
            <person name="Hofmann A."/>
            <person name="Zhang G."/>
            <person name="Fang X."/>
            <person name="Kang Y."/>
            <person name="Campbell B.E."/>
            <person name="Loukas A."/>
            <person name="Ranganathan S."/>
            <person name="Rollinson D."/>
            <person name="Rinaldi G."/>
            <person name="Brindley P.J."/>
            <person name="Yang H."/>
            <person name="Wang J."/>
            <person name="Wang J."/>
            <person name="Gasser R.B."/>
        </authorList>
    </citation>
    <scope>NUCLEOTIDE SEQUENCE [LARGE SCALE GENOMIC DNA]</scope>
</reference>
<dbReference type="GeneID" id="24590051"/>
<dbReference type="GO" id="GO:0035091">
    <property type="term" value="F:phosphatidylinositol binding"/>
    <property type="evidence" value="ECO:0007669"/>
    <property type="project" value="TreeGrafter"/>
</dbReference>
<feature type="region of interest" description="Disordered" evidence="1">
    <location>
        <begin position="950"/>
        <end position="971"/>
    </location>
</feature>
<organism evidence="4">
    <name type="scientific">Schistosoma haematobium</name>
    <name type="common">Blood fluke</name>
    <dbReference type="NCBI Taxonomy" id="6185"/>
    <lineage>
        <taxon>Eukaryota</taxon>
        <taxon>Metazoa</taxon>
        <taxon>Spiralia</taxon>
        <taxon>Lophotrochozoa</taxon>
        <taxon>Platyhelminthes</taxon>
        <taxon>Trematoda</taxon>
        <taxon>Digenea</taxon>
        <taxon>Strigeidida</taxon>
        <taxon>Schistosomatoidea</taxon>
        <taxon>Schistosomatidae</taxon>
        <taxon>Schistosoma</taxon>
    </lineage>
</organism>
<feature type="region of interest" description="Disordered" evidence="1">
    <location>
        <begin position="1152"/>
        <end position="1190"/>
    </location>
</feature>
<proteinExistence type="predicted"/>
<dbReference type="GO" id="GO:0000226">
    <property type="term" value="P:microtubule cytoskeleton organization"/>
    <property type="evidence" value="ECO:0007669"/>
    <property type="project" value="TreeGrafter"/>
</dbReference>
<feature type="region of interest" description="Disordered" evidence="1">
    <location>
        <begin position="1221"/>
        <end position="1277"/>
    </location>
</feature>
<dbReference type="PANTHER" id="PTHR16484">
    <property type="entry name" value="PARTITIONING DEFECTIVE 3 RELATED"/>
    <property type="match status" value="1"/>
</dbReference>
<feature type="region of interest" description="Disordered" evidence="1">
    <location>
        <begin position="1292"/>
        <end position="1339"/>
    </location>
</feature>
<dbReference type="Gene3D" id="2.30.42.10">
    <property type="match status" value="2"/>
</dbReference>
<dbReference type="Pfam" id="PF00595">
    <property type="entry name" value="PDZ"/>
    <property type="match status" value="1"/>
</dbReference>
<feature type="compositionally biased region" description="Basic residues" evidence="1">
    <location>
        <begin position="166"/>
        <end position="189"/>
    </location>
</feature>
<dbReference type="CTD" id="24590051"/>
<dbReference type="InterPro" id="IPR036034">
    <property type="entry name" value="PDZ_sf"/>
</dbReference>
<evidence type="ECO:0000259" key="2">
    <source>
        <dbReference type="PROSITE" id="PS50106"/>
    </source>
</evidence>
<feature type="compositionally biased region" description="Basic and acidic residues" evidence="1">
    <location>
        <begin position="456"/>
        <end position="472"/>
    </location>
</feature>
<feature type="region of interest" description="Disordered" evidence="1">
    <location>
        <begin position="1521"/>
        <end position="1548"/>
    </location>
</feature>
<dbReference type="KEGG" id="shx:MS3_00008158"/>
<feature type="compositionally biased region" description="Basic and acidic residues" evidence="1">
    <location>
        <begin position="1292"/>
        <end position="1301"/>
    </location>
</feature>
<evidence type="ECO:0000313" key="4">
    <source>
        <dbReference type="EMBL" id="KGB34173.1"/>
    </source>
</evidence>
<dbReference type="Proteomes" id="UP000471633">
    <property type="component" value="Unassembled WGS sequence"/>
</dbReference>
<evidence type="ECO:0000313" key="3">
    <source>
        <dbReference type="EMBL" id="KAH9583896.1"/>
    </source>
</evidence>
<feature type="region of interest" description="Disordered" evidence="1">
    <location>
        <begin position="426"/>
        <end position="472"/>
    </location>
</feature>